<dbReference type="AlphaFoldDB" id="A2ENT7"/>
<dbReference type="KEGG" id="tva:4763582"/>
<dbReference type="EMBL" id="DS113442">
    <property type="protein sequence ID" value="EAY05713.1"/>
    <property type="molecule type" value="Genomic_DNA"/>
</dbReference>
<evidence type="ECO:0000313" key="2">
    <source>
        <dbReference type="Proteomes" id="UP000001542"/>
    </source>
</evidence>
<dbReference type="VEuPathDB" id="TrichDB:TVAG_005570"/>
<organism evidence="1 2">
    <name type="scientific">Trichomonas vaginalis (strain ATCC PRA-98 / G3)</name>
    <dbReference type="NCBI Taxonomy" id="412133"/>
    <lineage>
        <taxon>Eukaryota</taxon>
        <taxon>Metamonada</taxon>
        <taxon>Parabasalia</taxon>
        <taxon>Trichomonadida</taxon>
        <taxon>Trichomonadidae</taxon>
        <taxon>Trichomonas</taxon>
    </lineage>
</organism>
<gene>
    <name evidence="1" type="ORF">TVAG_005570</name>
</gene>
<keyword evidence="2" id="KW-1185">Reference proteome</keyword>
<dbReference type="InParanoid" id="A2ENT7"/>
<proteinExistence type="predicted"/>
<sequence>MLKATGIDTFICAIRQIFSRVDFDAFGFFCDVQAGLEVIEFCTKDQQINKIVFDIVQKMKPTHLKIYRRKNYLIYASMQKLGRNNYYVVGVIDKNYPIIYSIEEPFATLALLLSLIFHLNISLSEDSKTLQRVHDLFRRIGVFGLFEFYGSTGESCDILSHQSKWSIKMTDDLVNCIKKTPYNTDELHIYKMPNNQWIGIISRVERDYIKSHYVRTILVEDLTRMKKVCDKETDIHSDELLLQQMLNIHVFHKGSNYMDESLAQELGYSRPIDSIFDIIYPEDAGFFSKYIRTPNWITFRLKSSTGEYMWYCSYHNCLFCIHEDLQQPTAEFAIDLDQTLMAAAGNYINLYSIDVKTDEILTAFAPQRFVPHIGREFVEYYEESFKSKFELNYAKIKSGEQTSLHFLALVITTDEKTYRWYDTIMERHQNDTIASPSFFAITRKDSKTNSLMQKVSLIWHFSIQMLFIGNLRTMMSKNLFLHHVLLLTSPYT</sequence>
<reference evidence="1" key="1">
    <citation type="submission" date="2006-10" db="EMBL/GenBank/DDBJ databases">
        <authorList>
            <person name="Amadeo P."/>
            <person name="Zhao Q."/>
            <person name="Wortman J."/>
            <person name="Fraser-Liggett C."/>
            <person name="Carlton J."/>
        </authorList>
    </citation>
    <scope>NUCLEOTIDE SEQUENCE</scope>
    <source>
        <strain evidence="1">G3</strain>
    </source>
</reference>
<accession>A2ENT7</accession>
<reference evidence="1" key="2">
    <citation type="journal article" date="2007" name="Science">
        <title>Draft genome sequence of the sexually transmitted pathogen Trichomonas vaginalis.</title>
        <authorList>
            <person name="Carlton J.M."/>
            <person name="Hirt R.P."/>
            <person name="Silva J.C."/>
            <person name="Delcher A.L."/>
            <person name="Schatz M."/>
            <person name="Zhao Q."/>
            <person name="Wortman J.R."/>
            <person name="Bidwell S.L."/>
            <person name="Alsmark U.C.M."/>
            <person name="Besteiro S."/>
            <person name="Sicheritz-Ponten T."/>
            <person name="Noel C.J."/>
            <person name="Dacks J.B."/>
            <person name="Foster P.G."/>
            <person name="Simillion C."/>
            <person name="Van de Peer Y."/>
            <person name="Miranda-Saavedra D."/>
            <person name="Barton G.J."/>
            <person name="Westrop G.D."/>
            <person name="Mueller S."/>
            <person name="Dessi D."/>
            <person name="Fiori P.L."/>
            <person name="Ren Q."/>
            <person name="Paulsen I."/>
            <person name="Zhang H."/>
            <person name="Bastida-Corcuera F.D."/>
            <person name="Simoes-Barbosa A."/>
            <person name="Brown M.T."/>
            <person name="Hayes R.D."/>
            <person name="Mukherjee M."/>
            <person name="Okumura C.Y."/>
            <person name="Schneider R."/>
            <person name="Smith A.J."/>
            <person name="Vanacova S."/>
            <person name="Villalvazo M."/>
            <person name="Haas B.J."/>
            <person name="Pertea M."/>
            <person name="Feldblyum T.V."/>
            <person name="Utterback T.R."/>
            <person name="Shu C.L."/>
            <person name="Osoegawa K."/>
            <person name="de Jong P.J."/>
            <person name="Hrdy I."/>
            <person name="Horvathova L."/>
            <person name="Zubacova Z."/>
            <person name="Dolezal P."/>
            <person name="Malik S.B."/>
            <person name="Logsdon J.M. Jr."/>
            <person name="Henze K."/>
            <person name="Gupta A."/>
            <person name="Wang C.C."/>
            <person name="Dunne R.L."/>
            <person name="Upcroft J.A."/>
            <person name="Upcroft P."/>
            <person name="White O."/>
            <person name="Salzberg S.L."/>
            <person name="Tang P."/>
            <person name="Chiu C.-H."/>
            <person name="Lee Y.-S."/>
            <person name="Embley T.M."/>
            <person name="Coombs G.H."/>
            <person name="Mottram J.C."/>
            <person name="Tachezy J."/>
            <person name="Fraser-Liggett C.M."/>
            <person name="Johnson P.J."/>
        </authorList>
    </citation>
    <scope>NUCLEOTIDE SEQUENCE [LARGE SCALE GENOMIC DNA]</scope>
    <source>
        <strain evidence="1">G3</strain>
    </source>
</reference>
<protein>
    <submittedName>
        <fullName evidence="1">Uncharacterized protein</fullName>
    </submittedName>
</protein>
<name>A2ENT7_TRIV3</name>
<dbReference type="Proteomes" id="UP000001542">
    <property type="component" value="Unassembled WGS sequence"/>
</dbReference>
<dbReference type="VEuPathDB" id="TrichDB:TVAGG3_0666880"/>
<evidence type="ECO:0000313" key="1">
    <source>
        <dbReference type="EMBL" id="EAY05713.1"/>
    </source>
</evidence>
<dbReference type="RefSeq" id="XP_001317936.1">
    <property type="nucleotide sequence ID" value="XM_001317901.1"/>
</dbReference>